<keyword evidence="1" id="KW-0472">Membrane</keyword>
<feature type="transmembrane region" description="Helical" evidence="1">
    <location>
        <begin position="109"/>
        <end position="133"/>
    </location>
</feature>
<protein>
    <submittedName>
        <fullName evidence="2">Uncharacterized protein</fullName>
    </submittedName>
</protein>
<evidence type="ECO:0000313" key="2">
    <source>
        <dbReference type="EMBL" id="MCB4800286.1"/>
    </source>
</evidence>
<feature type="transmembrane region" description="Helical" evidence="1">
    <location>
        <begin position="12"/>
        <end position="33"/>
    </location>
</feature>
<keyword evidence="1" id="KW-1133">Transmembrane helix</keyword>
<name>A0A9X1I349_9FLAO</name>
<proteinExistence type="predicted"/>
<gene>
    <name evidence="2" type="ORF">LG649_15650</name>
</gene>
<evidence type="ECO:0000313" key="3">
    <source>
        <dbReference type="Proteomes" id="UP001139199"/>
    </source>
</evidence>
<accession>A0A9X1I349</accession>
<sequence length="190" mass="22649">MEIVDRIFELISANLIYCLPAMILTLLTFQLFLKDKLQFKKAYRIIKWIIIGYAIVNLIYFFIIIIAYPDQSAFLNRATGKYWLNTWIMMFSAVLLPFTLLYKRIGIKPLYLLFASIMMKIGWYFERYVILIANHNSYEYWTETETHWLDSPWSGFYMTWIQGFILALILIGLTTKIGRNERKKTVHNNV</sequence>
<dbReference type="EMBL" id="JAJAPW010000013">
    <property type="protein sequence ID" value="MCB4800286.1"/>
    <property type="molecule type" value="Genomic_DNA"/>
</dbReference>
<comment type="caution">
    <text evidence="2">The sequence shown here is derived from an EMBL/GenBank/DDBJ whole genome shotgun (WGS) entry which is preliminary data.</text>
</comment>
<keyword evidence="3" id="KW-1185">Reference proteome</keyword>
<dbReference type="Proteomes" id="UP001139199">
    <property type="component" value="Unassembled WGS sequence"/>
</dbReference>
<feature type="transmembrane region" description="Helical" evidence="1">
    <location>
        <begin position="153"/>
        <end position="174"/>
    </location>
</feature>
<keyword evidence="1" id="KW-0812">Transmembrane</keyword>
<dbReference type="AlphaFoldDB" id="A0A9X1I349"/>
<feature type="transmembrane region" description="Helical" evidence="1">
    <location>
        <begin position="82"/>
        <end position="102"/>
    </location>
</feature>
<evidence type="ECO:0000256" key="1">
    <source>
        <dbReference type="SAM" id="Phobius"/>
    </source>
</evidence>
<dbReference type="RefSeq" id="WP_226544761.1">
    <property type="nucleotide sequence ID" value="NZ_JAJAPW010000013.1"/>
</dbReference>
<organism evidence="2 3">
    <name type="scientific">Neotamlana laminarinivorans</name>
    <dbReference type="NCBI Taxonomy" id="2883124"/>
    <lineage>
        <taxon>Bacteria</taxon>
        <taxon>Pseudomonadati</taxon>
        <taxon>Bacteroidota</taxon>
        <taxon>Flavobacteriia</taxon>
        <taxon>Flavobacteriales</taxon>
        <taxon>Flavobacteriaceae</taxon>
        <taxon>Neotamlana</taxon>
    </lineage>
</organism>
<feature type="transmembrane region" description="Helical" evidence="1">
    <location>
        <begin position="45"/>
        <end position="67"/>
    </location>
</feature>
<reference evidence="2" key="1">
    <citation type="submission" date="2021-10" db="EMBL/GenBank/DDBJ databases">
        <title>Tamlana sargassums sp. nov., and Tamlana laminarinivorans sp. nov., two new bacteria isolated from the brown alga.</title>
        <authorList>
            <person name="Li J."/>
        </authorList>
    </citation>
    <scope>NUCLEOTIDE SEQUENCE</scope>
    <source>
        <strain evidence="2">PT2-4</strain>
    </source>
</reference>